<dbReference type="Gene3D" id="3.40.50.2300">
    <property type="match status" value="1"/>
</dbReference>
<feature type="domain" description="HTH LytTR-type" evidence="3">
    <location>
        <begin position="130"/>
        <end position="198"/>
    </location>
</feature>
<dbReference type="PANTHER" id="PTHR37299">
    <property type="entry name" value="TRANSCRIPTIONAL REGULATOR-RELATED"/>
    <property type="match status" value="1"/>
</dbReference>
<keyword evidence="1" id="KW-0597">Phosphoprotein</keyword>
<organism evidence="4 5">
    <name type="scientific">Mangrovibacterium diazotrophicum</name>
    <dbReference type="NCBI Taxonomy" id="1261403"/>
    <lineage>
        <taxon>Bacteria</taxon>
        <taxon>Pseudomonadati</taxon>
        <taxon>Bacteroidota</taxon>
        <taxon>Bacteroidia</taxon>
        <taxon>Marinilabiliales</taxon>
        <taxon>Prolixibacteraceae</taxon>
        <taxon>Mangrovibacterium</taxon>
    </lineage>
</organism>
<name>A0A419W9S5_9BACT</name>
<protein>
    <submittedName>
        <fullName evidence="4">LytTR family two component transcriptional regulator</fullName>
    </submittedName>
</protein>
<dbReference type="SMART" id="SM00850">
    <property type="entry name" value="LytTR"/>
    <property type="match status" value="1"/>
</dbReference>
<dbReference type="PROSITE" id="PS50110">
    <property type="entry name" value="RESPONSE_REGULATORY"/>
    <property type="match status" value="1"/>
</dbReference>
<dbReference type="Pfam" id="PF00072">
    <property type="entry name" value="Response_reg"/>
    <property type="match status" value="1"/>
</dbReference>
<dbReference type="OrthoDB" id="1490554at2"/>
<feature type="domain" description="Response regulatory" evidence="2">
    <location>
        <begin position="4"/>
        <end position="115"/>
    </location>
</feature>
<dbReference type="Pfam" id="PF04397">
    <property type="entry name" value="LytTR"/>
    <property type="match status" value="1"/>
</dbReference>
<dbReference type="RefSeq" id="WP_120274269.1">
    <property type="nucleotide sequence ID" value="NZ_RAPN01000001.1"/>
</dbReference>
<dbReference type="GO" id="GO:0000156">
    <property type="term" value="F:phosphorelay response regulator activity"/>
    <property type="evidence" value="ECO:0007669"/>
    <property type="project" value="InterPro"/>
</dbReference>
<dbReference type="PROSITE" id="PS50930">
    <property type="entry name" value="HTH_LYTTR"/>
    <property type="match status" value="1"/>
</dbReference>
<keyword evidence="5" id="KW-1185">Reference proteome</keyword>
<dbReference type="Gene3D" id="2.40.50.1020">
    <property type="entry name" value="LytTr DNA-binding domain"/>
    <property type="match status" value="1"/>
</dbReference>
<evidence type="ECO:0000259" key="2">
    <source>
        <dbReference type="PROSITE" id="PS50110"/>
    </source>
</evidence>
<accession>A0A419W9S5</accession>
<dbReference type="InterPro" id="IPR046947">
    <property type="entry name" value="LytR-like"/>
</dbReference>
<feature type="modified residue" description="4-aspartylphosphate" evidence="1">
    <location>
        <position position="55"/>
    </location>
</feature>
<evidence type="ECO:0000313" key="5">
    <source>
        <dbReference type="Proteomes" id="UP000283387"/>
    </source>
</evidence>
<dbReference type="AlphaFoldDB" id="A0A419W9S5"/>
<gene>
    <name evidence="4" type="ORF">BC643_2602</name>
</gene>
<dbReference type="Proteomes" id="UP000283387">
    <property type="component" value="Unassembled WGS sequence"/>
</dbReference>
<proteinExistence type="predicted"/>
<sequence>MKCKCIIVEDKPPALETIKNYANSLANLEVVGTFQNAFQAIALLNQVKIDLMFLDINILILLGTKVLSSILHPPKIIFTSEHKELAIEAFELDAVDYLLKPVSFERFLKAVNKFCDLDQTDQTNKNPDFLYFRSDRKMVKVFLNDVTYIESFKDYIVIHRLSLPALKVKYPIGSVENMLPQRKFLRIHRSFIVSISKVTAFTNNDVEIGTTELPIGRSYPEVAKRLTVDGAL</sequence>
<evidence type="ECO:0000259" key="3">
    <source>
        <dbReference type="PROSITE" id="PS50930"/>
    </source>
</evidence>
<dbReference type="GO" id="GO:0003677">
    <property type="term" value="F:DNA binding"/>
    <property type="evidence" value="ECO:0007669"/>
    <property type="project" value="InterPro"/>
</dbReference>
<dbReference type="PANTHER" id="PTHR37299:SF1">
    <property type="entry name" value="STAGE 0 SPORULATION PROTEIN A HOMOLOG"/>
    <property type="match status" value="1"/>
</dbReference>
<reference evidence="4 5" key="1">
    <citation type="submission" date="2018-09" db="EMBL/GenBank/DDBJ databases">
        <title>Genomic Encyclopedia of Archaeal and Bacterial Type Strains, Phase II (KMG-II): from individual species to whole genera.</title>
        <authorList>
            <person name="Goeker M."/>
        </authorList>
    </citation>
    <scope>NUCLEOTIDE SEQUENCE [LARGE SCALE GENOMIC DNA]</scope>
    <source>
        <strain evidence="4 5">DSM 27148</strain>
    </source>
</reference>
<dbReference type="InterPro" id="IPR007492">
    <property type="entry name" value="LytTR_DNA-bd_dom"/>
</dbReference>
<dbReference type="InterPro" id="IPR001789">
    <property type="entry name" value="Sig_transdc_resp-reg_receiver"/>
</dbReference>
<dbReference type="InterPro" id="IPR011006">
    <property type="entry name" value="CheY-like_superfamily"/>
</dbReference>
<dbReference type="SMART" id="SM00448">
    <property type="entry name" value="REC"/>
    <property type="match status" value="1"/>
</dbReference>
<evidence type="ECO:0000256" key="1">
    <source>
        <dbReference type="PROSITE-ProRule" id="PRU00169"/>
    </source>
</evidence>
<comment type="caution">
    <text evidence="4">The sequence shown here is derived from an EMBL/GenBank/DDBJ whole genome shotgun (WGS) entry which is preliminary data.</text>
</comment>
<dbReference type="SUPFAM" id="SSF52172">
    <property type="entry name" value="CheY-like"/>
    <property type="match status" value="1"/>
</dbReference>
<dbReference type="EMBL" id="RAPN01000001">
    <property type="protein sequence ID" value="RKD92231.1"/>
    <property type="molecule type" value="Genomic_DNA"/>
</dbReference>
<evidence type="ECO:0000313" key="4">
    <source>
        <dbReference type="EMBL" id="RKD92231.1"/>
    </source>
</evidence>